<dbReference type="PANTHER" id="PTHR46889:SF4">
    <property type="entry name" value="TRANSPOSASE INSO FOR INSERTION SEQUENCE ELEMENT IS911B-RELATED"/>
    <property type="match status" value="1"/>
</dbReference>
<dbReference type="SUPFAM" id="SSF53098">
    <property type="entry name" value="Ribonuclease H-like"/>
    <property type="match status" value="1"/>
</dbReference>
<protein>
    <recommendedName>
        <fullName evidence="1">Integrase catalytic domain-containing protein</fullName>
    </recommendedName>
</protein>
<comment type="caution">
    <text evidence="2">The sequence shown here is derived from an EMBL/GenBank/DDBJ whole genome shotgun (WGS) entry which is preliminary data.</text>
</comment>
<evidence type="ECO:0000313" key="2">
    <source>
        <dbReference type="EMBL" id="GAA4789422.1"/>
    </source>
</evidence>
<dbReference type="InterPro" id="IPR001584">
    <property type="entry name" value="Integrase_cat-core"/>
</dbReference>
<reference evidence="3" key="1">
    <citation type="journal article" date="2019" name="Int. J. Syst. Evol. Microbiol.">
        <title>The Global Catalogue of Microorganisms (GCM) 10K type strain sequencing project: providing services to taxonomists for standard genome sequencing and annotation.</title>
        <authorList>
            <consortium name="The Broad Institute Genomics Platform"/>
            <consortium name="The Broad Institute Genome Sequencing Center for Infectious Disease"/>
            <person name="Wu L."/>
            <person name="Ma J."/>
        </authorList>
    </citation>
    <scope>NUCLEOTIDE SEQUENCE [LARGE SCALE GENOMIC DNA]</scope>
    <source>
        <strain evidence="3">JCM 18200</strain>
    </source>
</reference>
<dbReference type="PANTHER" id="PTHR46889">
    <property type="entry name" value="TRANSPOSASE INSF FOR INSERTION SEQUENCE IS3B-RELATED"/>
    <property type="match status" value="1"/>
</dbReference>
<sequence>MDKIQQVHSDSKYIYGSPRITAELHKKGEIVSRSYVARLMKKHGIRSKVKKKYRVTTDSGHSYGIAENLLQRDFSADALSQKWVGDITYIHTDKGWLYLTTVIDLADRKVIGWSLSTDMTAKNTSVEAIRMAIKNRGVKDGLIFHSDRGIQYACDEFREVIVENKILQSMCRKANCWDNAVAESFFKTLKAEMVYHRKFMDQQSAKLEIFGYIEGFYNTKRTHSALGYKTPKQIEEMLLEKDRLAA</sequence>
<dbReference type="InterPro" id="IPR025948">
    <property type="entry name" value="HTH-like_dom"/>
</dbReference>
<proteinExistence type="predicted"/>
<evidence type="ECO:0000259" key="1">
    <source>
        <dbReference type="PROSITE" id="PS50994"/>
    </source>
</evidence>
<dbReference type="Proteomes" id="UP001501411">
    <property type="component" value="Unassembled WGS sequence"/>
</dbReference>
<dbReference type="EMBL" id="BAABIQ010000013">
    <property type="protein sequence ID" value="GAA4789422.1"/>
    <property type="molecule type" value="Genomic_DNA"/>
</dbReference>
<name>A0ABP9B3F6_9SPHI</name>
<organism evidence="2 3">
    <name type="scientific">Olivibacter ginsenosidimutans</name>
    <dbReference type="NCBI Taxonomy" id="1176537"/>
    <lineage>
        <taxon>Bacteria</taxon>
        <taxon>Pseudomonadati</taxon>
        <taxon>Bacteroidota</taxon>
        <taxon>Sphingobacteriia</taxon>
        <taxon>Sphingobacteriales</taxon>
        <taxon>Sphingobacteriaceae</taxon>
        <taxon>Olivibacter</taxon>
    </lineage>
</organism>
<dbReference type="InterPro" id="IPR048020">
    <property type="entry name" value="Transpos_IS3"/>
</dbReference>
<gene>
    <name evidence="2" type="ORF">GCM10023231_16960</name>
</gene>
<dbReference type="NCBIfam" id="NF033516">
    <property type="entry name" value="transpos_IS3"/>
    <property type="match status" value="1"/>
</dbReference>
<keyword evidence="3" id="KW-1185">Reference proteome</keyword>
<dbReference type="PROSITE" id="PS50994">
    <property type="entry name" value="INTEGRASE"/>
    <property type="match status" value="1"/>
</dbReference>
<dbReference type="Pfam" id="PF13333">
    <property type="entry name" value="rve_2"/>
    <property type="match status" value="1"/>
</dbReference>
<accession>A0ABP9B3F6</accession>
<feature type="domain" description="Integrase catalytic" evidence="1">
    <location>
        <begin position="74"/>
        <end position="239"/>
    </location>
</feature>
<dbReference type="InterPro" id="IPR036397">
    <property type="entry name" value="RNaseH_sf"/>
</dbReference>
<evidence type="ECO:0000313" key="3">
    <source>
        <dbReference type="Proteomes" id="UP001501411"/>
    </source>
</evidence>
<dbReference type="Pfam" id="PF00665">
    <property type="entry name" value="rve"/>
    <property type="match status" value="1"/>
</dbReference>
<dbReference type="InterPro" id="IPR012337">
    <property type="entry name" value="RNaseH-like_sf"/>
</dbReference>
<dbReference type="InterPro" id="IPR050900">
    <property type="entry name" value="Transposase_IS3/IS150/IS904"/>
</dbReference>
<dbReference type="Pfam" id="PF13276">
    <property type="entry name" value="HTH_21"/>
    <property type="match status" value="1"/>
</dbReference>
<dbReference type="Gene3D" id="3.30.420.10">
    <property type="entry name" value="Ribonuclease H-like superfamily/Ribonuclease H"/>
    <property type="match status" value="1"/>
</dbReference>